<dbReference type="OrthoDB" id="654211at2759"/>
<keyword evidence="7" id="KW-0862">Zinc</keyword>
<feature type="region of interest" description="Disordered" evidence="13">
    <location>
        <begin position="368"/>
        <end position="392"/>
    </location>
</feature>
<keyword evidence="6 12" id="KW-0863">Zinc-finger</keyword>
<dbReference type="GO" id="GO:0003677">
    <property type="term" value="F:DNA binding"/>
    <property type="evidence" value="ECO:0007669"/>
    <property type="project" value="UniProtKB-KW"/>
</dbReference>
<evidence type="ECO:0000256" key="3">
    <source>
        <dbReference type="ARBA" id="ARBA00006991"/>
    </source>
</evidence>
<dbReference type="Pfam" id="PF00096">
    <property type="entry name" value="zf-C2H2"/>
    <property type="match status" value="2"/>
</dbReference>
<feature type="compositionally biased region" description="Polar residues" evidence="13">
    <location>
        <begin position="509"/>
        <end position="525"/>
    </location>
</feature>
<dbReference type="GO" id="GO:0008270">
    <property type="term" value="F:zinc ion binding"/>
    <property type="evidence" value="ECO:0007669"/>
    <property type="project" value="UniProtKB-KW"/>
</dbReference>
<dbReference type="EMBL" id="CCBQ010000047">
    <property type="protein sequence ID" value="CDO96562.1"/>
    <property type="molecule type" value="Genomic_DNA"/>
</dbReference>
<dbReference type="SMART" id="SM00355">
    <property type="entry name" value="ZnF_C2H2"/>
    <property type="match status" value="2"/>
</dbReference>
<evidence type="ECO:0000256" key="5">
    <source>
        <dbReference type="ARBA" id="ARBA00022737"/>
    </source>
</evidence>
<feature type="domain" description="C2H2-type" evidence="14">
    <location>
        <begin position="627"/>
        <end position="655"/>
    </location>
</feature>
<dbReference type="PANTHER" id="PTHR16515">
    <property type="entry name" value="PR DOMAIN ZINC FINGER PROTEIN"/>
    <property type="match status" value="1"/>
</dbReference>
<evidence type="ECO:0000256" key="4">
    <source>
        <dbReference type="ARBA" id="ARBA00022723"/>
    </source>
</evidence>
<evidence type="ECO:0000256" key="9">
    <source>
        <dbReference type="ARBA" id="ARBA00023125"/>
    </source>
</evidence>
<feature type="region of interest" description="Disordered" evidence="13">
    <location>
        <begin position="602"/>
        <end position="627"/>
    </location>
</feature>
<reference evidence="15 16" key="1">
    <citation type="submission" date="2014-03" db="EMBL/GenBank/DDBJ databases">
        <title>The genome of Kluyveromyces dobzhanskii.</title>
        <authorList>
            <person name="Nystedt B."/>
            <person name="Astrom S."/>
        </authorList>
    </citation>
    <scope>NUCLEOTIDE SEQUENCE [LARGE SCALE GENOMIC DNA]</scope>
    <source>
        <strain evidence="15 16">CBS 2104</strain>
    </source>
</reference>
<accession>A0A0A8LDU0</accession>
<feature type="compositionally biased region" description="Acidic residues" evidence="13">
    <location>
        <begin position="487"/>
        <end position="497"/>
    </location>
</feature>
<keyword evidence="16" id="KW-1185">Reference proteome</keyword>
<evidence type="ECO:0000256" key="2">
    <source>
        <dbReference type="ARBA" id="ARBA00004123"/>
    </source>
</evidence>
<dbReference type="SUPFAM" id="SSF57667">
    <property type="entry name" value="beta-beta-alpha zinc fingers"/>
    <property type="match status" value="1"/>
</dbReference>
<feature type="region of interest" description="Disordered" evidence="13">
    <location>
        <begin position="485"/>
        <end position="530"/>
    </location>
</feature>
<comment type="caution">
    <text evidence="15">The sequence shown here is derived from an EMBL/GenBank/DDBJ whole genome shotgun (WGS) entry which is preliminary data.</text>
</comment>
<protein>
    <submittedName>
        <fullName evidence="15">WGS project CCBQ000000000 data, contig 00058</fullName>
    </submittedName>
</protein>
<evidence type="ECO:0000313" key="16">
    <source>
        <dbReference type="Proteomes" id="UP000031516"/>
    </source>
</evidence>
<feature type="region of interest" description="Disordered" evidence="13">
    <location>
        <begin position="669"/>
        <end position="700"/>
    </location>
</feature>
<evidence type="ECO:0000256" key="6">
    <source>
        <dbReference type="ARBA" id="ARBA00022771"/>
    </source>
</evidence>
<dbReference type="AlphaFoldDB" id="A0A0A8LDU0"/>
<dbReference type="InterPro" id="IPR013087">
    <property type="entry name" value="Znf_C2H2_type"/>
</dbReference>
<dbReference type="GO" id="GO:0010468">
    <property type="term" value="P:regulation of gene expression"/>
    <property type="evidence" value="ECO:0007669"/>
    <property type="project" value="TreeGrafter"/>
</dbReference>
<dbReference type="Gene3D" id="3.30.160.60">
    <property type="entry name" value="Classic Zinc Finger"/>
    <property type="match status" value="2"/>
</dbReference>
<keyword evidence="10" id="KW-0804">Transcription</keyword>
<dbReference type="InterPro" id="IPR050331">
    <property type="entry name" value="Zinc_finger"/>
</dbReference>
<feature type="region of interest" description="Disordered" evidence="13">
    <location>
        <begin position="408"/>
        <end position="457"/>
    </location>
</feature>
<feature type="region of interest" description="Disordered" evidence="13">
    <location>
        <begin position="310"/>
        <end position="330"/>
    </location>
</feature>
<feature type="compositionally biased region" description="Polar residues" evidence="13">
    <location>
        <begin position="408"/>
        <end position="418"/>
    </location>
</feature>
<evidence type="ECO:0000256" key="12">
    <source>
        <dbReference type="PROSITE-ProRule" id="PRU00042"/>
    </source>
</evidence>
<dbReference type="FunFam" id="3.30.160.60:FF:000110">
    <property type="entry name" value="Zinc finger protein-like"/>
    <property type="match status" value="1"/>
</dbReference>
<evidence type="ECO:0000259" key="14">
    <source>
        <dbReference type="PROSITE" id="PS50157"/>
    </source>
</evidence>
<dbReference type="PROSITE" id="PS00028">
    <property type="entry name" value="ZINC_FINGER_C2H2_1"/>
    <property type="match status" value="2"/>
</dbReference>
<evidence type="ECO:0000256" key="1">
    <source>
        <dbReference type="ARBA" id="ARBA00003767"/>
    </source>
</evidence>
<sequence>MTLGRHEAENRGSYTSENSLDIRNDSISAGYNDKVIAEPPLSYSRVSESSGSTPPAIRSVKREVLLSNMGSTPTELNDFLAMLDDKTTYSEVVHSAEPHVNPDSRQNSMEYHTRSELPTNGADMTIAGSPVGSYPNSQKISNHSSGNNTINYSPNVGLPVDTESNVSPQMAGTNSRKNSLVAASPNSNSIQDFLNQIDLTHSEEQYINPYLLNKEAYSADNNVTTGSNSFDAAHDDSLFMDSGGNGEPRVHDGTHQFNENPLLLGDVAVSPKPISEEKRRMSEVVNGNIAYPTHSRGSISHQVDFWNLGSKNPSYSTQHPGSGSPVQQDNNSELFDLMSFKVKGRKHLLQHLQGQQHAQLQSQMNLHQIEQQIHQQQQSQSQSQPQSQRRQSAFKIDNELTQLLDAYNMNQPNLPSGTNNSNNNKIRTGSFTQSNVKRSNSSNQEKHNRVGKQRYSMSLLDGNQDVISKLYDDMTRNGFSWENAIISDDEEDQEESEDTAKLRRKSALSRPNQPTLQNATETSSGGRFISSHLLNNDPLLETQISTSQTSLGLDRSGLNFELSLPITNSDGIIASNSMNAPALNAYSEGSMIPSGAQSVGFKKKRSSISKPNVAKSTSPQDEEEKPFKCDQCNKTFRRSEHLKRHVRSVHSTERPFHCQFCDKKFSRSDNLSQHLKTHKKHGDITELPPPRRVTNSSNKH</sequence>
<dbReference type="FunFam" id="3.30.160.60:FF:000771">
    <property type="entry name" value="zinc finger protein 648"/>
    <property type="match status" value="1"/>
</dbReference>
<name>A0A0A8LDU0_9SACH</name>
<proteinExistence type="inferred from homology"/>
<dbReference type="PROSITE" id="PS50157">
    <property type="entry name" value="ZINC_FINGER_C2H2_2"/>
    <property type="match status" value="2"/>
</dbReference>
<evidence type="ECO:0000256" key="13">
    <source>
        <dbReference type="SAM" id="MobiDB-lite"/>
    </source>
</evidence>
<evidence type="ECO:0000313" key="15">
    <source>
        <dbReference type="EMBL" id="CDO96562.1"/>
    </source>
</evidence>
<comment type="function">
    <text evidence="1">May be involved in transcriptional regulation.</text>
</comment>
<organism evidence="15 16">
    <name type="scientific">Kluyveromyces dobzhanskii CBS 2104</name>
    <dbReference type="NCBI Taxonomy" id="1427455"/>
    <lineage>
        <taxon>Eukaryota</taxon>
        <taxon>Fungi</taxon>
        <taxon>Dikarya</taxon>
        <taxon>Ascomycota</taxon>
        <taxon>Saccharomycotina</taxon>
        <taxon>Saccharomycetes</taxon>
        <taxon>Saccharomycetales</taxon>
        <taxon>Saccharomycetaceae</taxon>
        <taxon>Kluyveromyces</taxon>
    </lineage>
</organism>
<feature type="domain" description="C2H2-type" evidence="14">
    <location>
        <begin position="656"/>
        <end position="683"/>
    </location>
</feature>
<keyword evidence="5" id="KW-0677">Repeat</keyword>
<dbReference type="GO" id="GO:0005634">
    <property type="term" value="C:nucleus"/>
    <property type="evidence" value="ECO:0007669"/>
    <property type="project" value="UniProtKB-SubCell"/>
</dbReference>
<dbReference type="Proteomes" id="UP000031516">
    <property type="component" value="Unassembled WGS sequence"/>
</dbReference>
<feature type="compositionally biased region" description="Polar residues" evidence="13">
    <location>
        <begin position="608"/>
        <end position="619"/>
    </location>
</feature>
<keyword evidence="9" id="KW-0238">DNA-binding</keyword>
<keyword evidence="4" id="KW-0479">Metal-binding</keyword>
<evidence type="ECO:0000256" key="10">
    <source>
        <dbReference type="ARBA" id="ARBA00023163"/>
    </source>
</evidence>
<feature type="compositionally biased region" description="Polar residues" evidence="13">
    <location>
        <begin position="425"/>
        <end position="443"/>
    </location>
</feature>
<comment type="subcellular location">
    <subcellularLocation>
        <location evidence="2">Nucleus</location>
    </subcellularLocation>
</comment>
<evidence type="ECO:0000256" key="7">
    <source>
        <dbReference type="ARBA" id="ARBA00022833"/>
    </source>
</evidence>
<keyword evidence="8" id="KW-0805">Transcription regulation</keyword>
<evidence type="ECO:0000256" key="11">
    <source>
        <dbReference type="ARBA" id="ARBA00023242"/>
    </source>
</evidence>
<evidence type="ECO:0000256" key="8">
    <source>
        <dbReference type="ARBA" id="ARBA00023015"/>
    </source>
</evidence>
<gene>
    <name evidence="15" type="ORF">KLDO_g4760</name>
</gene>
<dbReference type="InterPro" id="IPR036236">
    <property type="entry name" value="Znf_C2H2_sf"/>
</dbReference>
<dbReference type="PANTHER" id="PTHR16515:SF49">
    <property type="entry name" value="GASTRULA ZINC FINGER PROTEIN XLCGF49.1-LIKE-RELATED"/>
    <property type="match status" value="1"/>
</dbReference>
<comment type="similarity">
    <text evidence="3">Belongs to the krueppel C2H2-type zinc-finger protein family.</text>
</comment>
<feature type="compositionally biased region" description="Low complexity" evidence="13">
    <location>
        <begin position="368"/>
        <end position="391"/>
    </location>
</feature>
<keyword evidence="11" id="KW-0539">Nucleus</keyword>